<keyword evidence="2" id="KW-1185">Reference proteome</keyword>
<evidence type="ECO:0000313" key="2">
    <source>
        <dbReference type="Proteomes" id="UP001500840"/>
    </source>
</evidence>
<sequence>MLKSHDYYRDKCLEHLDRVMISHACAFAAPSDVLASTLENPDEEKRKQLVNDIHFVALKTNFELFLMRSLRQVWLEYLSQIPRKRPLEVMMGKVGALVTEEDIEEFVDGLVPQHGLQRLGRALEDVTDIKLPSVAGRLWPQIAITFGVRHLIEHGNGRVDEKFANEQTRNWSGSSFARSPVPGSGEKVVLQESDVQASYQSMIETVPLISSRLNDWSK</sequence>
<dbReference type="EMBL" id="BAABGA010000035">
    <property type="protein sequence ID" value="GAA4455833.1"/>
    <property type="molecule type" value="Genomic_DNA"/>
</dbReference>
<name>A0ABP8MVY6_9BACT</name>
<protein>
    <recommendedName>
        <fullName evidence="3">RiboL-PSP-HEPN domain-containing protein</fullName>
    </recommendedName>
</protein>
<evidence type="ECO:0000313" key="1">
    <source>
        <dbReference type="EMBL" id="GAA4455833.1"/>
    </source>
</evidence>
<dbReference type="Proteomes" id="UP001500840">
    <property type="component" value="Unassembled WGS sequence"/>
</dbReference>
<proteinExistence type="predicted"/>
<evidence type="ECO:0008006" key="3">
    <source>
        <dbReference type="Google" id="ProtNLM"/>
    </source>
</evidence>
<gene>
    <name evidence="1" type="ORF">GCM10023156_30480</name>
</gene>
<reference evidence="2" key="1">
    <citation type="journal article" date="2019" name="Int. J. Syst. Evol. Microbiol.">
        <title>The Global Catalogue of Microorganisms (GCM) 10K type strain sequencing project: providing services to taxonomists for standard genome sequencing and annotation.</title>
        <authorList>
            <consortium name="The Broad Institute Genomics Platform"/>
            <consortium name="The Broad Institute Genome Sequencing Center for Infectious Disease"/>
            <person name="Wu L."/>
            <person name="Ma J."/>
        </authorList>
    </citation>
    <scope>NUCLEOTIDE SEQUENCE [LARGE SCALE GENOMIC DNA]</scope>
    <source>
        <strain evidence="2">JCM 17759</strain>
    </source>
</reference>
<dbReference type="RefSeq" id="WP_345323353.1">
    <property type="nucleotide sequence ID" value="NZ_BAABGA010000035.1"/>
</dbReference>
<comment type="caution">
    <text evidence="1">The sequence shown here is derived from an EMBL/GenBank/DDBJ whole genome shotgun (WGS) entry which is preliminary data.</text>
</comment>
<accession>A0ABP8MVY6</accession>
<organism evidence="1 2">
    <name type="scientific">Novipirellula rosea</name>
    <dbReference type="NCBI Taxonomy" id="1031540"/>
    <lineage>
        <taxon>Bacteria</taxon>
        <taxon>Pseudomonadati</taxon>
        <taxon>Planctomycetota</taxon>
        <taxon>Planctomycetia</taxon>
        <taxon>Pirellulales</taxon>
        <taxon>Pirellulaceae</taxon>
        <taxon>Novipirellula</taxon>
    </lineage>
</organism>